<feature type="region of interest" description="Disordered" evidence="1">
    <location>
        <begin position="316"/>
        <end position="373"/>
    </location>
</feature>
<dbReference type="PANTHER" id="PTHR45924:SF2">
    <property type="entry name" value="FI17866P1"/>
    <property type="match status" value="1"/>
</dbReference>
<dbReference type="PANTHER" id="PTHR45924">
    <property type="entry name" value="FI17866P1"/>
    <property type="match status" value="1"/>
</dbReference>
<feature type="region of interest" description="Disordered" evidence="1">
    <location>
        <begin position="516"/>
        <end position="797"/>
    </location>
</feature>
<comment type="caution">
    <text evidence="3">The sequence shown here is derived from an EMBL/GenBank/DDBJ whole genome shotgun (WGS) entry which is preliminary data.</text>
</comment>
<organism evidence="3 4">
    <name type="scientific">Cristinia sonorae</name>
    <dbReference type="NCBI Taxonomy" id="1940300"/>
    <lineage>
        <taxon>Eukaryota</taxon>
        <taxon>Fungi</taxon>
        <taxon>Dikarya</taxon>
        <taxon>Basidiomycota</taxon>
        <taxon>Agaricomycotina</taxon>
        <taxon>Agaricomycetes</taxon>
        <taxon>Agaricomycetidae</taxon>
        <taxon>Agaricales</taxon>
        <taxon>Pleurotineae</taxon>
        <taxon>Stephanosporaceae</taxon>
        <taxon>Cristinia</taxon>
    </lineage>
</organism>
<dbReference type="SMART" id="SM00325">
    <property type="entry name" value="RhoGEF"/>
    <property type="match status" value="1"/>
</dbReference>
<feature type="compositionally biased region" description="Pro residues" evidence="1">
    <location>
        <begin position="577"/>
        <end position="588"/>
    </location>
</feature>
<protein>
    <recommendedName>
        <fullName evidence="2">DH domain-containing protein</fullName>
    </recommendedName>
</protein>
<dbReference type="Proteomes" id="UP000813824">
    <property type="component" value="Unassembled WGS sequence"/>
</dbReference>
<dbReference type="AlphaFoldDB" id="A0A8K0UTP8"/>
<evidence type="ECO:0000259" key="2">
    <source>
        <dbReference type="PROSITE" id="PS50010"/>
    </source>
</evidence>
<dbReference type="Gene3D" id="1.20.900.10">
    <property type="entry name" value="Dbl homology (DH) domain"/>
    <property type="match status" value="1"/>
</dbReference>
<dbReference type="InterPro" id="IPR035899">
    <property type="entry name" value="DBL_dom_sf"/>
</dbReference>
<dbReference type="Pfam" id="PF00621">
    <property type="entry name" value="RhoGEF"/>
    <property type="match status" value="1"/>
</dbReference>
<feature type="compositionally biased region" description="Pro residues" evidence="1">
    <location>
        <begin position="682"/>
        <end position="692"/>
    </location>
</feature>
<accession>A0A8K0UTP8</accession>
<sequence>MNGLHSSHNREDDPPRIPPSDRDDADEPPPPPPVKNIPPPIDTAASLAVPELDPTLPMTPISPSLHPPRSPAADGKPKKVNPLTDLVETEKVYVDLLTGIIRKVAAAWSRSNLPPPELDSMFRSIEGVYRANRSLLSKLKEIGSNPSSPKALGDLLMRWIDDLETPYTTYSVKYYAGFDEWEPVQSNPRLRTTLAMFSSSNPPPLPPSSDPHPSQPPIWSLTDLFLLPKERLKYYRKLYSRLLKSTTPGRSDHRLLTGALEKLDSLLATLDQRATLYVGSSSQPPSISSLPAPPPPPPPAAEDEVVIDMRTRDSNGNALKGSFIPPIASHRESDSTAGSGSFTSGLSQDTSPTSEERGPISKRPTTIAELESRMSSERTLDIFTMKPKEVRLQLSPPTLTYTRELRIGSDVVLNLTPRATGIEVVHDRGHLIVLTDLLVICERMTMEEMNRSGGPDLWLLYPPLAGKHLRVVPVEGSDTDFTITILKKETLNVHTDSPHLRDRLFNQLRECIETGATVAPSKNAPLPPPVPSLPRFNNGQPGPGRSTSMSPPIRGEMQDVRPNGGPQPQSLDSRVMSPPPNGIPPMGFPPRSSSAAPGPPMNRGYAPGQIMTSFGPGQTISPPPISPMNSKGPGAPIVAPPRGASRAVTPGGPPLPPMPHGGPPMPQGSPIGGHYMGMSPRQGPPYGGPPGPGMHMGGFPPPGPPHHQPQYGGPGPPYQQPHLGGPPDSRPSSDGSFGGSSLRHSPSSRSVASQYDQIPMGNHPPMPGYHDPLPPPRLPFARSNSSTSLNSLHAPKPLLPSAQASMRSVSTVGSFIEPSPPTSPVEERQQHSGPVTSTIAAQMKCKVFLKQQHAQWKNLGGGKLVLYRQSPTNVKQLVVEADNSKKTMLISTIVLADGVERVGKTGVAIELSDNGQRTGIVYMLQLRNETSAGGLFDTLLAGSDRSR</sequence>
<feature type="region of interest" description="Disordered" evidence="1">
    <location>
        <begin position="1"/>
        <end position="81"/>
    </location>
</feature>
<feature type="compositionally biased region" description="Pro residues" evidence="1">
    <location>
        <begin position="291"/>
        <end position="300"/>
    </location>
</feature>
<evidence type="ECO:0000313" key="3">
    <source>
        <dbReference type="EMBL" id="KAH8102432.1"/>
    </source>
</evidence>
<proteinExistence type="predicted"/>
<name>A0A8K0UTP8_9AGAR</name>
<feature type="compositionally biased region" description="Polar residues" evidence="1">
    <location>
        <begin position="335"/>
        <end position="353"/>
    </location>
</feature>
<feature type="compositionally biased region" description="Pro residues" evidence="1">
    <location>
        <begin position="651"/>
        <end position="667"/>
    </location>
</feature>
<gene>
    <name evidence="3" type="ORF">BXZ70DRAFT_1006358</name>
</gene>
<dbReference type="SUPFAM" id="SSF48065">
    <property type="entry name" value="DBL homology domain (DH-domain)"/>
    <property type="match status" value="1"/>
</dbReference>
<feature type="region of interest" description="Disordered" evidence="1">
    <location>
        <begin position="279"/>
        <end position="302"/>
    </location>
</feature>
<dbReference type="PROSITE" id="PS50010">
    <property type="entry name" value="DH_2"/>
    <property type="match status" value="1"/>
</dbReference>
<keyword evidence="4" id="KW-1185">Reference proteome</keyword>
<reference evidence="3" key="1">
    <citation type="journal article" date="2021" name="New Phytol.">
        <title>Evolutionary innovations through gain and loss of genes in the ectomycorrhizal Boletales.</title>
        <authorList>
            <person name="Wu G."/>
            <person name="Miyauchi S."/>
            <person name="Morin E."/>
            <person name="Kuo A."/>
            <person name="Drula E."/>
            <person name="Varga T."/>
            <person name="Kohler A."/>
            <person name="Feng B."/>
            <person name="Cao Y."/>
            <person name="Lipzen A."/>
            <person name="Daum C."/>
            <person name="Hundley H."/>
            <person name="Pangilinan J."/>
            <person name="Johnson J."/>
            <person name="Barry K."/>
            <person name="LaButti K."/>
            <person name="Ng V."/>
            <person name="Ahrendt S."/>
            <person name="Min B."/>
            <person name="Choi I.G."/>
            <person name="Park H."/>
            <person name="Plett J.M."/>
            <person name="Magnuson J."/>
            <person name="Spatafora J.W."/>
            <person name="Nagy L.G."/>
            <person name="Henrissat B."/>
            <person name="Grigoriev I.V."/>
            <person name="Yang Z.L."/>
            <person name="Xu J."/>
            <person name="Martin F.M."/>
        </authorList>
    </citation>
    <scope>NUCLEOTIDE SEQUENCE</scope>
    <source>
        <strain evidence="3">KKN 215</strain>
    </source>
</reference>
<evidence type="ECO:0000313" key="4">
    <source>
        <dbReference type="Proteomes" id="UP000813824"/>
    </source>
</evidence>
<feature type="compositionally biased region" description="Polar residues" evidence="1">
    <location>
        <begin position="782"/>
        <end position="791"/>
    </location>
</feature>
<dbReference type="GO" id="GO:0031267">
    <property type="term" value="F:small GTPase binding"/>
    <property type="evidence" value="ECO:0007669"/>
    <property type="project" value="TreeGrafter"/>
</dbReference>
<dbReference type="OrthoDB" id="6244550at2759"/>
<feature type="compositionally biased region" description="Polar residues" evidence="1">
    <location>
        <begin position="610"/>
        <end position="620"/>
    </location>
</feature>
<feature type="compositionally biased region" description="Pro residues" evidence="1">
    <location>
        <begin position="762"/>
        <end position="778"/>
    </location>
</feature>
<dbReference type="InterPro" id="IPR000219">
    <property type="entry name" value="DH_dom"/>
</dbReference>
<feature type="region of interest" description="Disordered" evidence="1">
    <location>
        <begin position="809"/>
        <end position="835"/>
    </location>
</feature>
<evidence type="ECO:0000256" key="1">
    <source>
        <dbReference type="SAM" id="MobiDB-lite"/>
    </source>
</evidence>
<dbReference type="SUPFAM" id="SSF50729">
    <property type="entry name" value="PH domain-like"/>
    <property type="match status" value="1"/>
</dbReference>
<feature type="compositionally biased region" description="Polar residues" evidence="1">
    <location>
        <begin position="535"/>
        <end position="550"/>
    </location>
</feature>
<feature type="compositionally biased region" description="Low complexity" evidence="1">
    <location>
        <begin position="280"/>
        <end position="290"/>
    </location>
</feature>
<dbReference type="EMBL" id="JAEVFJ010000009">
    <property type="protein sequence ID" value="KAH8102432.1"/>
    <property type="molecule type" value="Genomic_DNA"/>
</dbReference>
<feature type="domain" description="DH" evidence="2">
    <location>
        <begin position="78"/>
        <end position="273"/>
    </location>
</feature>
<dbReference type="GO" id="GO:0005085">
    <property type="term" value="F:guanyl-nucleotide exchange factor activity"/>
    <property type="evidence" value="ECO:0007669"/>
    <property type="project" value="InterPro"/>
</dbReference>
<feature type="compositionally biased region" description="Low complexity" evidence="1">
    <location>
        <begin position="720"/>
        <end position="753"/>
    </location>
</feature>
<feature type="compositionally biased region" description="Pro residues" evidence="1">
    <location>
        <begin position="28"/>
        <end position="41"/>
    </location>
</feature>
<feature type="compositionally biased region" description="Basic and acidic residues" evidence="1">
    <location>
        <begin position="8"/>
        <end position="22"/>
    </location>
</feature>